<keyword evidence="4" id="KW-1185">Reference proteome</keyword>
<protein>
    <submittedName>
        <fullName evidence="3">DNA invertase Pin-like site-specific DNA recombinase</fullName>
    </submittedName>
</protein>
<feature type="domain" description="Resolvase/invertase-type recombinase catalytic" evidence="1">
    <location>
        <begin position="19"/>
        <end position="170"/>
    </location>
</feature>
<reference evidence="3 4" key="1">
    <citation type="submission" date="2020-08" db="EMBL/GenBank/DDBJ databases">
        <title>Genomic Encyclopedia of Type Strains, Phase IV (KMG-IV): sequencing the most valuable type-strain genomes for metagenomic binning, comparative biology and taxonomic classification.</title>
        <authorList>
            <person name="Goeker M."/>
        </authorList>
    </citation>
    <scope>NUCLEOTIDE SEQUENCE [LARGE SCALE GENOMIC DNA]</scope>
    <source>
        <strain evidence="3 4">DSM 27057</strain>
    </source>
</reference>
<dbReference type="AlphaFoldDB" id="A0A7W6CLB6"/>
<dbReference type="PROSITE" id="PS51737">
    <property type="entry name" value="RECOMBINASE_DNA_BIND"/>
    <property type="match status" value="1"/>
</dbReference>
<dbReference type="InterPro" id="IPR050639">
    <property type="entry name" value="SSR_resolvase"/>
</dbReference>
<proteinExistence type="predicted"/>
<dbReference type="SUPFAM" id="SSF53041">
    <property type="entry name" value="Resolvase-like"/>
    <property type="match status" value="1"/>
</dbReference>
<dbReference type="PANTHER" id="PTHR30461">
    <property type="entry name" value="DNA-INVERTASE FROM LAMBDOID PROPHAGE"/>
    <property type="match status" value="1"/>
</dbReference>
<dbReference type="GO" id="GO:0003677">
    <property type="term" value="F:DNA binding"/>
    <property type="evidence" value="ECO:0007669"/>
    <property type="project" value="InterPro"/>
</dbReference>
<dbReference type="InterPro" id="IPR036162">
    <property type="entry name" value="Resolvase-like_N_sf"/>
</dbReference>
<gene>
    <name evidence="3" type="ORF">GGR38_004863</name>
</gene>
<sequence>MLTKLSADGQVGTRHRAKLAYVYIRQSSPGQLLHHQESTMLQYRLVERALTLGWPRERVMIIDEDLGKSGATSHLRSGFQRLIAEVGLGHAGLVLSFDASRLARNNSDWHQLLHLCSMFGVLLADSERLYDPGLYHDRLLLGLSGIMSEAELHQIRVRQHQAERQKAARGELRMPLPAGLAAVPGGGIMLNPDAEVQARLNLVFERFAVFGSAKAVVRYLRQSNLTLPVRPLQGPSPHETLWRDANDARVRSILKNPAYAGAYVYGRRCAAPERRGPQSRNPTRAVPREEWEVCIRDAHPGYISWEEHMEISDRLADNVGNFRAGHRGAPRRGRGLLQGIAVCGTCGRRMALNYSGDRGDYPVYRCRSETALCAKQYCQEVRAPAVEAEIERLFLAALAPDQLELTLAALDEINAEVRSLDRQWALKRERAAYEVERARRQYDAVEPENRLVARSLEALWEDKLREAEKIEQDHDRWKAGQIETLDDDDRSRITDMGIDLPGLWENLGNADRKAMLRLVVDQVVLDQRRVTGMVWIRVIWQTGATTERWIRRRTASYTEAAQIPLIEQRVRELNSAGMMDAQIATTLNAEGLANCRGEAFTNQTIHLLRQRWKIKTVKINGATDNPSRWPDGSYSIQGAASELGITPQTIFKWLKKGRLQGRQLTKGQPWQIDLTNDQIAQFRVTTPRISPSRRKVS</sequence>
<dbReference type="Proteomes" id="UP000548867">
    <property type="component" value="Unassembled WGS sequence"/>
</dbReference>
<dbReference type="Pfam" id="PF07508">
    <property type="entry name" value="Recombinase"/>
    <property type="match status" value="1"/>
</dbReference>
<organism evidence="3 4">
    <name type="scientific">Novosphingobium sediminicola</name>
    <dbReference type="NCBI Taxonomy" id="563162"/>
    <lineage>
        <taxon>Bacteria</taxon>
        <taxon>Pseudomonadati</taxon>
        <taxon>Pseudomonadota</taxon>
        <taxon>Alphaproteobacteria</taxon>
        <taxon>Sphingomonadales</taxon>
        <taxon>Sphingomonadaceae</taxon>
        <taxon>Novosphingobium</taxon>
    </lineage>
</organism>
<dbReference type="PANTHER" id="PTHR30461:SF23">
    <property type="entry name" value="DNA RECOMBINASE-RELATED"/>
    <property type="match status" value="1"/>
</dbReference>
<name>A0A7W6CLB6_9SPHN</name>
<dbReference type="Gene3D" id="3.40.50.1390">
    <property type="entry name" value="Resolvase, N-terminal catalytic domain"/>
    <property type="match status" value="1"/>
</dbReference>
<dbReference type="InterPro" id="IPR025827">
    <property type="entry name" value="Zn_ribbon_recom_dom"/>
</dbReference>
<evidence type="ECO:0000259" key="1">
    <source>
        <dbReference type="PROSITE" id="PS51736"/>
    </source>
</evidence>
<dbReference type="Gene3D" id="3.90.1750.20">
    <property type="entry name" value="Putative Large Serine Recombinase, Chain B, Domain 2"/>
    <property type="match status" value="1"/>
</dbReference>
<dbReference type="Pfam" id="PF00239">
    <property type="entry name" value="Resolvase"/>
    <property type="match status" value="1"/>
</dbReference>
<dbReference type="Pfam" id="PF13408">
    <property type="entry name" value="Zn_ribbon_recom"/>
    <property type="match status" value="1"/>
</dbReference>
<dbReference type="GO" id="GO:0000150">
    <property type="term" value="F:DNA strand exchange activity"/>
    <property type="evidence" value="ECO:0007669"/>
    <property type="project" value="InterPro"/>
</dbReference>
<dbReference type="EMBL" id="JACIDX010000048">
    <property type="protein sequence ID" value="MBB3957887.1"/>
    <property type="molecule type" value="Genomic_DNA"/>
</dbReference>
<accession>A0A7W6CLB6</accession>
<dbReference type="InterPro" id="IPR038109">
    <property type="entry name" value="DNA_bind_recomb_sf"/>
</dbReference>
<dbReference type="InterPro" id="IPR006119">
    <property type="entry name" value="Resolv_N"/>
</dbReference>
<comment type="caution">
    <text evidence="3">The sequence shown here is derived from an EMBL/GenBank/DDBJ whole genome shotgun (WGS) entry which is preliminary data.</text>
</comment>
<evidence type="ECO:0000313" key="4">
    <source>
        <dbReference type="Proteomes" id="UP000548867"/>
    </source>
</evidence>
<dbReference type="SMART" id="SM00857">
    <property type="entry name" value="Resolvase"/>
    <property type="match status" value="1"/>
</dbReference>
<dbReference type="CDD" id="cd00338">
    <property type="entry name" value="Ser_Recombinase"/>
    <property type="match status" value="1"/>
</dbReference>
<evidence type="ECO:0000313" key="3">
    <source>
        <dbReference type="EMBL" id="MBB3957887.1"/>
    </source>
</evidence>
<evidence type="ECO:0000259" key="2">
    <source>
        <dbReference type="PROSITE" id="PS51737"/>
    </source>
</evidence>
<dbReference type="PROSITE" id="PS51736">
    <property type="entry name" value="RECOMBINASES_3"/>
    <property type="match status" value="1"/>
</dbReference>
<dbReference type="RefSeq" id="WP_183629506.1">
    <property type="nucleotide sequence ID" value="NZ_JACIDX010000048.1"/>
</dbReference>
<dbReference type="InterPro" id="IPR011109">
    <property type="entry name" value="DNA_bind_recombinase_dom"/>
</dbReference>
<feature type="domain" description="Recombinase" evidence="2">
    <location>
        <begin position="177"/>
        <end position="322"/>
    </location>
</feature>